<dbReference type="GO" id="GO:0005741">
    <property type="term" value="C:mitochondrial outer membrane"/>
    <property type="evidence" value="ECO:0007669"/>
    <property type="project" value="UniProtKB-SubCell"/>
</dbReference>
<comment type="subcellular location">
    <subcellularLocation>
        <location evidence="1">Mitochondrion outer membrane</location>
        <topology evidence="1">Single-pass membrane protein</topology>
    </subcellularLocation>
</comment>
<dbReference type="Pfam" id="PF13181">
    <property type="entry name" value="TPR_8"/>
    <property type="match status" value="1"/>
</dbReference>
<dbReference type="InterPro" id="IPR011990">
    <property type="entry name" value="TPR-like_helical_dom_sf"/>
</dbReference>
<protein>
    <submittedName>
        <fullName evidence="11">Uncharacterized protein</fullName>
    </submittedName>
</protein>
<dbReference type="PANTHER" id="PTHR46208">
    <property type="entry name" value="MITOCHONDRIAL IMPORT RECEPTOR SUBUNIT TOM70"/>
    <property type="match status" value="1"/>
</dbReference>
<proteinExistence type="inferred from homology"/>
<reference evidence="11" key="1">
    <citation type="journal article" date="2015" name="Nature">
        <title>Complex archaea that bridge the gap between prokaryotes and eukaryotes.</title>
        <authorList>
            <person name="Spang A."/>
            <person name="Saw J.H."/>
            <person name="Jorgensen S.L."/>
            <person name="Zaremba-Niedzwiedzka K."/>
            <person name="Martijn J."/>
            <person name="Lind A.E."/>
            <person name="van Eijk R."/>
            <person name="Schleper C."/>
            <person name="Guy L."/>
            <person name="Ettema T.J."/>
        </authorList>
    </citation>
    <scope>NUCLEOTIDE SEQUENCE</scope>
</reference>
<evidence type="ECO:0000256" key="6">
    <source>
        <dbReference type="ARBA" id="ARBA00022989"/>
    </source>
</evidence>
<keyword evidence="8" id="KW-0472">Membrane</keyword>
<comment type="similarity">
    <text evidence="9">Belongs to the Tom70 family.</text>
</comment>
<evidence type="ECO:0000256" key="4">
    <source>
        <dbReference type="ARBA" id="ARBA00022787"/>
    </source>
</evidence>
<dbReference type="Gene3D" id="3.40.720.10">
    <property type="entry name" value="Alkaline Phosphatase, subunit A"/>
    <property type="match status" value="2"/>
</dbReference>
<dbReference type="SUPFAM" id="SSF53649">
    <property type="entry name" value="Alkaline phosphatase-like"/>
    <property type="match status" value="1"/>
</dbReference>
<accession>A0A0F9RXD7</accession>
<feature type="region of interest" description="Disordered" evidence="10">
    <location>
        <begin position="614"/>
        <end position="649"/>
    </location>
</feature>
<comment type="caution">
    <text evidence="11">The sequence shown here is derived from an EMBL/GenBank/DDBJ whole genome shotgun (WGS) entry which is preliminary data.</text>
</comment>
<sequence>MVGWDSAGWRQITPMLDSGQLPNLQRLVDQGVMGTPLTQGPLIAPIVHNTVATGKRADKHGVLGPSEVRSNGAVQAVNSLSRRAKAFWEIVSQSGRRCNVVSFPATAPAEPVNGVFVSPEFFRNIPASYQSSFVVPFGSVLPANHLGSLKEFVVSLEEIDAETMALFVPRFGQFDAHDPRLVTIAAIVSQTLSIHAVVTRLMEKTDWDVTSVTYPAIEALWMQFLKYHPPRLPWVDMRGFELFSGVAAAAVRLCDLLLGRLLELAGDDAAIVLYSACSFAPPARRPRRRAAQLMPLDSVYRGEGIFVMRAPGVVEGELIHNVHSLDLCPTVLHLCGLAPGDDMDGRVLTEAFSQPPLSIQMAASWDQAPPHRPPADHLAAPASWIEEIGFFAAHADRAATGVRTDREWNLARTFLGSSRERMALPLLLRLYYTHPLHVARALTATHALYVGGQVRQALALAAPIARSFPDQPVGKLMAALIALHSGQTDQAMDLLEQAAEDDPPIPELFYHLGRACLLTDHLPRAIEAFTRSVELAPGFWPGHMGLSEALYRWGQFAPSAEAALQAVGVDFARPAGHVALGRALTELGDCDRAKQAFETALGIDPNHTAAQEALARMQAGDSPSQRKSASTDGGLDEPPPASDAHIQQAQREIAEWQRQFIDDLAAADECLDDYVAENAAAREVTFSPEAGAGEAGAPAKGAPGQTTWIVRPTLPSDQPVLCQMFENPFIDPYNREVLVIHPAGVNDVHGAVVLQLQDPTGNTIKLKLSVRQQTDAPQGDGQEALLLTRLMRAAVARAAAGGAKRMVSTLVEDESQVVLRQCLERLSFETTTVESIYIMDGVTFRDLCMGIVDRYRRRKEIPEDVRLVPLGDVPWQQVDEFLRQWFADGAGAPARQFSPNIPRVMLRGETIVAVFLGYRKSPETFAVTRMGIQREFHGRWVMPWLLGDGTQAGLDDGHTMIEFYTDEARFPEFAKIARRHANAQQTGSLRTMALDFILPWPQKAPRRTSSAEGQGGAQA</sequence>
<dbReference type="PROSITE" id="PS50005">
    <property type="entry name" value="TPR"/>
    <property type="match status" value="2"/>
</dbReference>
<keyword evidence="4" id="KW-1000">Mitochondrion outer membrane</keyword>
<evidence type="ECO:0000256" key="7">
    <source>
        <dbReference type="ARBA" id="ARBA00023128"/>
    </source>
</evidence>
<name>A0A0F9RXD7_9ZZZZ</name>
<keyword evidence="2" id="KW-0812">Transmembrane</keyword>
<dbReference type="Pfam" id="PF13432">
    <property type="entry name" value="TPR_16"/>
    <property type="match status" value="1"/>
</dbReference>
<evidence type="ECO:0000256" key="3">
    <source>
        <dbReference type="ARBA" id="ARBA00022737"/>
    </source>
</evidence>
<dbReference type="InterPro" id="IPR002591">
    <property type="entry name" value="Phosphodiest/P_Trfase"/>
</dbReference>
<dbReference type="Gene3D" id="1.25.40.10">
    <property type="entry name" value="Tetratricopeptide repeat domain"/>
    <property type="match status" value="1"/>
</dbReference>
<dbReference type="AlphaFoldDB" id="A0A0F9RXD7"/>
<dbReference type="Pfam" id="PF01663">
    <property type="entry name" value="Phosphodiest"/>
    <property type="match status" value="1"/>
</dbReference>
<dbReference type="SUPFAM" id="SSF48452">
    <property type="entry name" value="TPR-like"/>
    <property type="match status" value="1"/>
</dbReference>
<keyword evidence="7" id="KW-0496">Mitochondrion</keyword>
<evidence type="ECO:0000256" key="8">
    <source>
        <dbReference type="ARBA" id="ARBA00023136"/>
    </source>
</evidence>
<feature type="compositionally biased region" description="Polar residues" evidence="10">
    <location>
        <begin position="621"/>
        <end position="631"/>
    </location>
</feature>
<evidence type="ECO:0000256" key="2">
    <source>
        <dbReference type="ARBA" id="ARBA00022692"/>
    </source>
</evidence>
<dbReference type="InterPro" id="IPR017850">
    <property type="entry name" value="Alkaline_phosphatase_core_sf"/>
</dbReference>
<keyword evidence="3" id="KW-0677">Repeat</keyword>
<dbReference type="InterPro" id="IPR019734">
    <property type="entry name" value="TPR_rpt"/>
</dbReference>
<organism evidence="11">
    <name type="scientific">marine sediment metagenome</name>
    <dbReference type="NCBI Taxonomy" id="412755"/>
    <lineage>
        <taxon>unclassified sequences</taxon>
        <taxon>metagenomes</taxon>
        <taxon>ecological metagenomes</taxon>
    </lineage>
</organism>
<evidence type="ECO:0000256" key="5">
    <source>
        <dbReference type="ARBA" id="ARBA00022803"/>
    </source>
</evidence>
<dbReference type="SMART" id="SM00028">
    <property type="entry name" value="TPR"/>
    <property type="match status" value="2"/>
</dbReference>
<keyword evidence="5" id="KW-0802">TPR repeat</keyword>
<dbReference type="EMBL" id="LAZR01000671">
    <property type="protein sequence ID" value="KKN61105.1"/>
    <property type="molecule type" value="Genomic_DNA"/>
</dbReference>
<keyword evidence="6" id="KW-1133">Transmembrane helix</keyword>
<evidence type="ECO:0000256" key="9">
    <source>
        <dbReference type="ARBA" id="ARBA00038030"/>
    </source>
</evidence>
<evidence type="ECO:0000256" key="1">
    <source>
        <dbReference type="ARBA" id="ARBA00004572"/>
    </source>
</evidence>
<evidence type="ECO:0000256" key="10">
    <source>
        <dbReference type="SAM" id="MobiDB-lite"/>
    </source>
</evidence>
<evidence type="ECO:0000313" key="11">
    <source>
        <dbReference type="EMBL" id="KKN61105.1"/>
    </source>
</evidence>
<gene>
    <name evidence="11" type="ORF">LCGC14_0525240</name>
</gene>
<dbReference type="PANTHER" id="PTHR46208:SF1">
    <property type="entry name" value="MITOCHONDRIAL IMPORT RECEPTOR SUBUNIT TOM70"/>
    <property type="match status" value="1"/>
</dbReference>